<name>L7FK50_ENTIV</name>
<dbReference type="Proteomes" id="UP000014680">
    <property type="component" value="Unassembled WGS sequence"/>
</dbReference>
<sequence>MKTQCEQDGVDIVTFRDNTLNLLLQAEKVRCDNELERNTFRKTEIQNDFAQREFAIRELMRPSVLFNPQPLFKEESTNNTSENTTQQIVVTQSPKEDSKNTINNSKNTITDSNVIDLNISSSEVEEQILEYHSNESNKEPPCKYHVKTNVNDKIESENCEVLLNKKEKEQIHKWSGRSVGDLIFTYKNNLKSCSVKLRECFHEGNGFVIALLYEQNVFGVVVTKKVDKTTDYAFDEDCFIFQMRDNGDNNYKMYKIKAENFDWAFSVGVKCSTKFFDVGCGDINVVYNNTNKKVVCKCAQSSFDYKNCTQTICGVDGSVIFNIQKFVVYRLNDLD</sequence>
<dbReference type="VEuPathDB" id="AmoebaDB:EIN_529010"/>
<evidence type="ECO:0000313" key="3">
    <source>
        <dbReference type="Proteomes" id="UP000014680"/>
    </source>
</evidence>
<dbReference type="EMBL" id="KB207063">
    <property type="protein sequence ID" value="ELP85504.1"/>
    <property type="molecule type" value="Genomic_DNA"/>
</dbReference>
<evidence type="ECO:0000313" key="2">
    <source>
        <dbReference type="EMBL" id="ELP85504.1"/>
    </source>
</evidence>
<dbReference type="RefSeq" id="XP_004184850.1">
    <property type="nucleotide sequence ID" value="XM_004184802.1"/>
</dbReference>
<protein>
    <recommendedName>
        <fullName evidence="4">TLDc domain-containing protein</fullName>
    </recommendedName>
</protein>
<accession>L7FK50</accession>
<reference evidence="2 3" key="1">
    <citation type="submission" date="2012-10" db="EMBL/GenBank/DDBJ databases">
        <authorList>
            <person name="Zafar N."/>
            <person name="Inman J."/>
            <person name="Hall N."/>
            <person name="Lorenzi H."/>
            <person name="Caler E."/>
        </authorList>
    </citation>
    <scope>NUCLEOTIDE SEQUENCE [LARGE SCALE GENOMIC DNA]</scope>
    <source>
        <strain evidence="2 3">IP1</strain>
    </source>
</reference>
<proteinExistence type="predicted"/>
<dbReference type="GeneID" id="14884480"/>
<evidence type="ECO:0000256" key="1">
    <source>
        <dbReference type="SAM" id="MobiDB-lite"/>
    </source>
</evidence>
<dbReference type="AlphaFoldDB" id="L7FK50"/>
<evidence type="ECO:0008006" key="4">
    <source>
        <dbReference type="Google" id="ProtNLM"/>
    </source>
</evidence>
<dbReference type="KEGG" id="eiv:EIN_529010"/>
<gene>
    <name evidence="2" type="ORF">EIN_529010</name>
</gene>
<keyword evidence="3" id="KW-1185">Reference proteome</keyword>
<organism evidence="2 3">
    <name type="scientific">Entamoeba invadens IP1</name>
    <dbReference type="NCBI Taxonomy" id="370355"/>
    <lineage>
        <taxon>Eukaryota</taxon>
        <taxon>Amoebozoa</taxon>
        <taxon>Evosea</taxon>
        <taxon>Archamoebae</taxon>
        <taxon>Mastigamoebida</taxon>
        <taxon>Entamoebidae</taxon>
        <taxon>Entamoeba</taxon>
    </lineage>
</organism>
<feature type="region of interest" description="Disordered" evidence="1">
    <location>
        <begin position="73"/>
        <end position="105"/>
    </location>
</feature>